<name>A0ABP8G9E4_9BACT</name>
<comment type="caution">
    <text evidence="10">The sequence shown here is derived from an EMBL/GenBank/DDBJ whole genome shotgun (WGS) entry which is preliminary data.</text>
</comment>
<dbReference type="PROSITE" id="PS51671">
    <property type="entry name" value="ACT"/>
    <property type="match status" value="1"/>
</dbReference>
<dbReference type="InterPro" id="IPR045865">
    <property type="entry name" value="ACT-like_dom_sf"/>
</dbReference>
<dbReference type="InterPro" id="IPR039557">
    <property type="entry name" value="AHAS_ACT"/>
</dbReference>
<organism evidence="10 11">
    <name type="scientific">Compostibacter hankyongensis</name>
    <dbReference type="NCBI Taxonomy" id="1007089"/>
    <lineage>
        <taxon>Bacteria</taxon>
        <taxon>Pseudomonadati</taxon>
        <taxon>Bacteroidota</taxon>
        <taxon>Chitinophagia</taxon>
        <taxon>Chitinophagales</taxon>
        <taxon>Chitinophagaceae</taxon>
        <taxon>Compostibacter</taxon>
    </lineage>
</organism>
<comment type="function">
    <text evidence="8">Catalyzes the conversion of 2 pyruvate molecules into acetolactate in the first common step of the biosynthetic pathway of the branched-amino acids such as leucine, isoleucine, and valine.</text>
</comment>
<comment type="pathway">
    <text evidence="1 8">Amino-acid biosynthesis; L-isoleucine biosynthesis; L-isoleucine from 2-oxobutanoate: step 1/4.</text>
</comment>
<evidence type="ECO:0000256" key="5">
    <source>
        <dbReference type="ARBA" id="ARBA00022605"/>
    </source>
</evidence>
<reference evidence="11" key="1">
    <citation type="journal article" date="2019" name="Int. J. Syst. Evol. Microbiol.">
        <title>The Global Catalogue of Microorganisms (GCM) 10K type strain sequencing project: providing services to taxonomists for standard genome sequencing and annotation.</title>
        <authorList>
            <consortium name="The Broad Institute Genomics Platform"/>
            <consortium name="The Broad Institute Genome Sequencing Center for Infectious Disease"/>
            <person name="Wu L."/>
            <person name="Ma J."/>
        </authorList>
    </citation>
    <scope>NUCLEOTIDE SEQUENCE [LARGE SCALE GENOMIC DNA]</scope>
    <source>
        <strain evidence="11">JCM 17664</strain>
    </source>
</reference>
<dbReference type="InterPro" id="IPR027271">
    <property type="entry name" value="Acetolactate_synth/TF_NikR_C"/>
</dbReference>
<evidence type="ECO:0000256" key="2">
    <source>
        <dbReference type="ARBA" id="ARBA00005025"/>
    </source>
</evidence>
<comment type="pathway">
    <text evidence="2 8">Amino-acid biosynthesis; L-valine biosynthesis; L-valine from pyruvate: step 1/4.</text>
</comment>
<comment type="catalytic activity">
    <reaction evidence="7 8">
        <text>2 pyruvate + H(+) = (2S)-2-acetolactate + CO2</text>
        <dbReference type="Rhea" id="RHEA:25249"/>
        <dbReference type="ChEBI" id="CHEBI:15361"/>
        <dbReference type="ChEBI" id="CHEBI:15378"/>
        <dbReference type="ChEBI" id="CHEBI:16526"/>
        <dbReference type="ChEBI" id="CHEBI:58476"/>
        <dbReference type="EC" id="2.2.1.6"/>
    </reaction>
</comment>
<dbReference type="Gene3D" id="3.30.70.260">
    <property type="match status" value="1"/>
</dbReference>
<gene>
    <name evidence="10" type="primary">ilvN</name>
    <name evidence="10" type="ORF">GCM10023143_33950</name>
</gene>
<dbReference type="Gene3D" id="3.30.70.1150">
    <property type="entry name" value="ACT-like. Chain A, domain 2"/>
    <property type="match status" value="1"/>
</dbReference>
<dbReference type="NCBIfam" id="NF008864">
    <property type="entry name" value="PRK11895.1"/>
    <property type="match status" value="1"/>
</dbReference>
<evidence type="ECO:0000256" key="8">
    <source>
        <dbReference type="RuleBase" id="RU368092"/>
    </source>
</evidence>
<accession>A0ABP8G9E4</accession>
<dbReference type="Proteomes" id="UP001501207">
    <property type="component" value="Unassembled WGS sequence"/>
</dbReference>
<evidence type="ECO:0000259" key="9">
    <source>
        <dbReference type="PROSITE" id="PS51671"/>
    </source>
</evidence>
<dbReference type="Pfam" id="PF10369">
    <property type="entry name" value="ALS_ss_C"/>
    <property type="match status" value="1"/>
</dbReference>
<evidence type="ECO:0000256" key="1">
    <source>
        <dbReference type="ARBA" id="ARBA00004974"/>
    </source>
</evidence>
<dbReference type="EMBL" id="BAABFN010000022">
    <property type="protein sequence ID" value="GAA4320055.1"/>
    <property type="molecule type" value="Genomic_DNA"/>
</dbReference>
<proteinExistence type="inferred from homology"/>
<dbReference type="SUPFAM" id="SSF55021">
    <property type="entry name" value="ACT-like"/>
    <property type="match status" value="2"/>
</dbReference>
<evidence type="ECO:0000256" key="6">
    <source>
        <dbReference type="ARBA" id="ARBA00023304"/>
    </source>
</evidence>
<dbReference type="PANTHER" id="PTHR30239:SF0">
    <property type="entry name" value="ACETOLACTATE SYNTHASE SMALL SUBUNIT 1, CHLOROPLASTIC"/>
    <property type="match status" value="1"/>
</dbReference>
<dbReference type="InterPro" id="IPR002912">
    <property type="entry name" value="ACT_dom"/>
</dbReference>
<dbReference type="PANTHER" id="PTHR30239">
    <property type="entry name" value="ACETOLACTATE SYNTHASE SMALL SUBUNIT"/>
    <property type="match status" value="1"/>
</dbReference>
<dbReference type="RefSeq" id="WP_344981619.1">
    <property type="nucleotide sequence ID" value="NZ_BAABFN010000022.1"/>
</dbReference>
<comment type="similarity">
    <text evidence="3 8">Belongs to the acetolactate synthase small subunit family.</text>
</comment>
<protein>
    <recommendedName>
        <fullName evidence="8">Acetolactate synthase small subunit</fullName>
        <shortName evidence="8">AHAS</shortName>
        <shortName evidence="8">ALS</shortName>
        <ecNumber evidence="8">2.2.1.6</ecNumber>
    </recommendedName>
    <alternativeName>
        <fullName evidence="8">Acetohydroxy-acid synthase small subunit</fullName>
    </alternativeName>
</protein>
<evidence type="ECO:0000256" key="4">
    <source>
        <dbReference type="ARBA" id="ARBA00011744"/>
    </source>
</evidence>
<comment type="subunit">
    <text evidence="4 8">Dimer of large and small chains.</text>
</comment>
<keyword evidence="6 8" id="KW-0100">Branched-chain amino acid biosynthesis</keyword>
<keyword evidence="11" id="KW-1185">Reference proteome</keyword>
<sequence length="182" mass="21151">MERQYTLTVYCENRIGLIGRVAVIFTRRHVNIESFIASETEIKDVYKLTVVVTSTREQLEKIVGQIEKLIEVHKAFVHDEEEVVYQEMALYKISTEQLEKQDVEKLIRANHANILSITPKYFVVEKTGHQDELLDLLHALEPYGLIEYASSGRVAIVKWSRRFHKHLKELSLVEEDNLSIGK</sequence>
<evidence type="ECO:0000256" key="3">
    <source>
        <dbReference type="ARBA" id="ARBA00006341"/>
    </source>
</evidence>
<evidence type="ECO:0000313" key="10">
    <source>
        <dbReference type="EMBL" id="GAA4320055.1"/>
    </source>
</evidence>
<feature type="domain" description="ACT" evidence="9">
    <location>
        <begin position="6"/>
        <end position="80"/>
    </location>
</feature>
<dbReference type="InterPro" id="IPR004789">
    <property type="entry name" value="Acetalactate_synth_ssu"/>
</dbReference>
<evidence type="ECO:0000256" key="7">
    <source>
        <dbReference type="ARBA" id="ARBA00048670"/>
    </source>
</evidence>
<dbReference type="NCBIfam" id="TIGR00119">
    <property type="entry name" value="acolac_sm"/>
    <property type="match status" value="1"/>
</dbReference>
<evidence type="ECO:0000313" key="11">
    <source>
        <dbReference type="Proteomes" id="UP001501207"/>
    </source>
</evidence>
<keyword evidence="8" id="KW-0808">Transferase</keyword>
<dbReference type="CDD" id="cd04878">
    <property type="entry name" value="ACT_AHAS"/>
    <property type="match status" value="1"/>
</dbReference>
<dbReference type="Pfam" id="PF22629">
    <property type="entry name" value="ACT_AHAS_ss"/>
    <property type="match status" value="1"/>
</dbReference>
<keyword evidence="5 8" id="KW-0028">Amino-acid biosynthesis</keyword>
<dbReference type="EC" id="2.2.1.6" evidence="8"/>
<dbReference type="InterPro" id="IPR019455">
    <property type="entry name" value="Acetolactate_synth_ssu_C"/>
</dbReference>
<dbReference type="InterPro" id="IPR054480">
    <property type="entry name" value="AHAS_small-like_ACT"/>
</dbReference>